<reference evidence="3 4" key="1">
    <citation type="journal article" date="2018" name="IMA Fungus">
        <title>IMA Genome-F 10: Nine draft genome sequences of Claviceps purpurea s.lat., including C. arundinis, C. humidiphila, and C. cf. spartinae, pseudomolecules for the pitch canker pathogen Fusarium circinatum, draft genome of Davidsoniella eucalypti, Grosmannia galeiformis, Quambalaria eucalypti, and Teratosphaeria destructans.</title>
        <authorList>
            <person name="Wingfield B.D."/>
            <person name="Liu M."/>
            <person name="Nguyen H.D."/>
            <person name="Lane F.A."/>
            <person name="Morgan S.W."/>
            <person name="De Vos L."/>
            <person name="Wilken P.M."/>
            <person name="Duong T.A."/>
            <person name="Aylward J."/>
            <person name="Coetzee M.P."/>
            <person name="Dadej K."/>
            <person name="De Beer Z.W."/>
            <person name="Findlay W."/>
            <person name="Havenga M."/>
            <person name="Kolarik M."/>
            <person name="Menzies J.G."/>
            <person name="Naidoo K."/>
            <person name="Pochopski O."/>
            <person name="Shoukouhi P."/>
            <person name="Santana Q.C."/>
            <person name="Seifert K.A."/>
            <person name="Soal N."/>
            <person name="Steenkamp E.T."/>
            <person name="Tatham C.T."/>
            <person name="van der Nest M.A."/>
            <person name="Wingfield M.J."/>
        </authorList>
    </citation>
    <scope>NUCLEOTIDE SEQUENCE [LARGE SCALE GENOMIC DNA]</scope>
    <source>
        <strain evidence="3">CMW44962</strain>
    </source>
</reference>
<evidence type="ECO:0000313" key="3">
    <source>
        <dbReference type="EMBL" id="KAH9826431.1"/>
    </source>
</evidence>
<protein>
    <submittedName>
        <fullName evidence="3">Peptide-N4-(N-acetyl-beta-glucosaminyl)asparagine amidase A</fullName>
    </submittedName>
</protein>
<dbReference type="OrthoDB" id="1612078at2759"/>
<sequence>MQPAMPLAIKMALTSPVASVYPSPPPLDSDPPSDDETMGGYTTHIDGVGVLNIQRALDIARNTEGELDPSINQYLEIQLTGLWRRIQSHRDYILNKDEFALFNFYRARFADRPEAQAAVQRYWSNTYAEPRAHYYCIRRAASRNKRIVSTRGPITMRAFALGQGMSRHGPEDGNVGQASPQSISQRNGKEYQASATNRPFGAVWVLKLGSLMGVLSNAALMLLITSVFITRCQATAAVGKHQHHARAVANSLLEVFEVYPPVLTVTPNGVLEITDGSSDATVPVVDPGRPTCQETLAVHVFAFSFGAPYVANYKPPSCDFNRVSWNLTVTSAGRQFDRLGIVYLGDTEVFRTSTAQPTLKGIKWTYIKDMTNYLPLFKKDQKLIFDLGNLVNDIYTGTFNVTLTSAFFTADDSITPADLILPVSGRKSSSNEGSVFSVPLEDASNDLTLPRNVKKAVFTIAATGQSEEEFWWSNVLQSQINTFPDSGTLYGFSPFREVQLLIDGNLAGVAWPFPIIFTGGVVPGFWRPIVGTNAYDLKEDEIDITPWLPLLCDGNAHKFTIRVSGLNDSSDGSATLSGTTGSYWWVTGKVFVWLDETGHITTGQGPEKVAPTPKFEVTSTIGKMRNGSNETLVYQVTAQRSLSFKSTINLSSGSETAFWSQDLSFSNFGNLTDRGNVAVSQQQTTGHDVSSSGYALQISYPLYAYTIVTKPQGNTTIVGTVNRGKSVQTIGEAVFPTGLESFSAAEAVHDKYASFQGASLNTSQQGQAYFTQNATSKASFGFGSTEQVMTFSGVKASQNGDEFPSITGSSELFRRHVAAVNGTVTQDESILIGDTIGHSHGTAEFATAFALVESKQGYGAASPGGAWHGLKRRQI</sequence>
<reference evidence="3 4" key="2">
    <citation type="journal article" date="2021" name="Curr. Genet.">
        <title>Genetic response to nitrogen starvation in the aggressive Eucalyptus foliar pathogen Teratosphaeria destructans.</title>
        <authorList>
            <person name="Havenga M."/>
            <person name="Wingfield B.D."/>
            <person name="Wingfield M.J."/>
            <person name="Dreyer L.L."/>
            <person name="Roets F."/>
            <person name="Aylward J."/>
        </authorList>
    </citation>
    <scope>NUCLEOTIDE SEQUENCE [LARGE SCALE GENOMIC DNA]</scope>
    <source>
        <strain evidence="3">CMW44962</strain>
    </source>
</reference>
<dbReference type="AlphaFoldDB" id="A0A9W7W1A4"/>
<feature type="compositionally biased region" description="Polar residues" evidence="1">
    <location>
        <begin position="176"/>
        <end position="186"/>
    </location>
</feature>
<comment type="caution">
    <text evidence="3">The sequence shown here is derived from an EMBL/GenBank/DDBJ whole genome shotgun (WGS) entry which is preliminary data.</text>
</comment>
<dbReference type="InterPro" id="IPR021102">
    <property type="entry name" value="PNGase_A"/>
</dbReference>
<accession>A0A9W7W1A4</accession>
<organism evidence="3 4">
    <name type="scientific">Teratosphaeria destructans</name>
    <dbReference type="NCBI Taxonomy" id="418781"/>
    <lineage>
        <taxon>Eukaryota</taxon>
        <taxon>Fungi</taxon>
        <taxon>Dikarya</taxon>
        <taxon>Ascomycota</taxon>
        <taxon>Pezizomycotina</taxon>
        <taxon>Dothideomycetes</taxon>
        <taxon>Dothideomycetidae</taxon>
        <taxon>Mycosphaerellales</taxon>
        <taxon>Teratosphaeriaceae</taxon>
        <taxon>Teratosphaeria</taxon>
    </lineage>
</organism>
<dbReference type="Proteomes" id="UP001138500">
    <property type="component" value="Unassembled WGS sequence"/>
</dbReference>
<evidence type="ECO:0000256" key="1">
    <source>
        <dbReference type="SAM" id="MobiDB-lite"/>
    </source>
</evidence>
<gene>
    <name evidence="3" type="ORF">Tdes44962_MAKER03424</name>
</gene>
<dbReference type="InterPro" id="IPR056948">
    <property type="entry name" value="PNGaseA_N"/>
</dbReference>
<evidence type="ECO:0000259" key="2">
    <source>
        <dbReference type="Pfam" id="PF12222"/>
    </source>
</evidence>
<feature type="region of interest" description="Disordered" evidence="1">
    <location>
        <begin position="168"/>
        <end position="191"/>
    </location>
</feature>
<dbReference type="Pfam" id="PF12222">
    <property type="entry name" value="PNGaseA"/>
    <property type="match status" value="1"/>
</dbReference>
<name>A0A9W7W1A4_9PEZI</name>
<dbReference type="EMBL" id="RIBY02001979">
    <property type="protein sequence ID" value="KAH9826431.1"/>
    <property type="molecule type" value="Genomic_DNA"/>
</dbReference>
<keyword evidence="4" id="KW-1185">Reference proteome</keyword>
<dbReference type="PANTHER" id="PTHR31104">
    <property type="entry name" value="PEPTIDE-N4-(N-ACETYL-BETA-GLUCOSAMINYL)ASPARAGINE AMIDASE A PROTEIN"/>
    <property type="match status" value="1"/>
</dbReference>
<evidence type="ECO:0000313" key="4">
    <source>
        <dbReference type="Proteomes" id="UP001138500"/>
    </source>
</evidence>
<dbReference type="Pfam" id="PF25156">
    <property type="entry name" value="PNGase_A_C"/>
    <property type="match status" value="1"/>
</dbReference>
<feature type="domain" description="Peptide N-acetyl-beta-D-glucosaminyl asparaginase amidase A N-terminal" evidence="2">
    <location>
        <begin position="290"/>
        <end position="603"/>
    </location>
</feature>
<proteinExistence type="predicted"/>